<evidence type="ECO:0000259" key="11">
    <source>
        <dbReference type="PROSITE" id="PS51643"/>
    </source>
</evidence>
<protein>
    <recommendedName>
        <fullName evidence="14">CRISPR-associated helicase Cas3</fullName>
    </recommendedName>
</protein>
<sequence length="792" mass="92380">MIDDKLYDKLKHCYAKEDESIEVHVSNVLEQMGILKKLGYIDDEKAEILGDAIKCHDVGKANKYFQNRILSAKEGKKKYFDKENEVGHNILSPFLCRFGDDERDYITAYAIVNHHYYVKNNFNEIKEKEDILNKNIEEIYKSYNLEFDKNNILDLYKFISILQTELEENPKILKKALLILGLLNKCDYAASAHMEVEYSADFLQNALENMMDEWKNKNSSASWNDIQKFCMSNKDKNLIVVAPTGMGKTEAALSWIGDNKGFFILPLKTAINSIYDRVKKDIVKDNISKRVALLHGDTFNIYNDEKINDNNKNEEDIWAYYEKSKLFSIPLNISTPDQIFDFIFKAIGFEPKYAMLSYSKVVIDEIQAYDSNLLACIIIGIQNIIDIGGKVSIFTATLPPFVEDLLSLKKAGSSKIERYKFVKNIADIKGYKKRHNIKILEEEMNADLIYEHYKNSYSKKYLVVCNTVKKSQEIYQELKDKGIDNINLLHSKFVKLERKVKENNIMSVGKTYKEDNETINEIDEVWVCTQIVEASLDIDFDYIFTELSDLNGLFQRLGRINRKGAKNINDHNCFIFTEINQKLLIKKEDSIRGFIDEAIYKLSKKAILSHGDGILTEEDKLNLIDEYLTTENMKESLFLKRYWISYDYYSKLYMHELSAKDAEKYLRNIISFDVFPKDINNGLLNEEEINLIFERIKAVKEHLNDKNKSREEKKKYVFELSELKNEIMKYTVSVGLYDLGGEKVKYLENIEISKNTSIPILLCHYDELGFRRLTEEESKNENFDNKDDENFI</sequence>
<dbReference type="NCBIfam" id="TIGR01587">
    <property type="entry name" value="cas3_core"/>
    <property type="match status" value="1"/>
</dbReference>
<dbReference type="AlphaFoldDB" id="G9X1S0"/>
<dbReference type="GO" id="GO:0003724">
    <property type="term" value="F:RNA helicase activity"/>
    <property type="evidence" value="ECO:0007669"/>
    <property type="project" value="TreeGrafter"/>
</dbReference>
<evidence type="ECO:0000256" key="9">
    <source>
        <dbReference type="ARBA" id="ARBA00023118"/>
    </source>
</evidence>
<gene>
    <name evidence="12" type="ORF">HMPREF9629_00343</name>
</gene>
<evidence type="ECO:0000256" key="8">
    <source>
        <dbReference type="ARBA" id="ARBA00022840"/>
    </source>
</evidence>
<accession>G9X1S0</accession>
<dbReference type="BioCyc" id="EBAC796937-HMP:GMGH-343-MONOMER"/>
<dbReference type="Gene3D" id="1.10.3210.30">
    <property type="match status" value="1"/>
</dbReference>
<dbReference type="PATRIC" id="fig|796937.3.peg.1565"/>
<evidence type="ECO:0000256" key="5">
    <source>
        <dbReference type="ARBA" id="ARBA00022741"/>
    </source>
</evidence>
<evidence type="ECO:0000256" key="2">
    <source>
        <dbReference type="ARBA" id="ARBA00009046"/>
    </source>
</evidence>
<dbReference type="EMBL" id="AFZE01000045">
    <property type="protein sequence ID" value="EHL13043.1"/>
    <property type="molecule type" value="Genomic_DNA"/>
</dbReference>
<organism evidence="12 13">
    <name type="scientific">Peptoanaerobacter stomatis</name>
    <dbReference type="NCBI Taxonomy" id="796937"/>
    <lineage>
        <taxon>Bacteria</taxon>
        <taxon>Bacillati</taxon>
        <taxon>Bacillota</taxon>
        <taxon>Clostridia</taxon>
        <taxon>Peptostreptococcales</taxon>
        <taxon>Filifactoraceae</taxon>
        <taxon>Peptoanaerobacter</taxon>
    </lineage>
</organism>
<dbReference type="Proteomes" id="UP000006437">
    <property type="component" value="Unassembled WGS sequence"/>
</dbReference>
<evidence type="ECO:0000256" key="3">
    <source>
        <dbReference type="ARBA" id="ARBA00022722"/>
    </source>
</evidence>
<dbReference type="InterPro" id="IPR027417">
    <property type="entry name" value="P-loop_NTPase"/>
</dbReference>
<comment type="similarity">
    <text evidence="2">In the central section; belongs to the CRISPR-associated helicase Cas3 family.</text>
</comment>
<dbReference type="SMART" id="SM00487">
    <property type="entry name" value="DEXDc"/>
    <property type="match status" value="1"/>
</dbReference>
<evidence type="ECO:0000256" key="4">
    <source>
        <dbReference type="ARBA" id="ARBA00022723"/>
    </source>
</evidence>
<dbReference type="HOGENOM" id="CLU_009347_0_0_9"/>
<dbReference type="GO" id="GO:0051607">
    <property type="term" value="P:defense response to virus"/>
    <property type="evidence" value="ECO:0007669"/>
    <property type="project" value="UniProtKB-KW"/>
</dbReference>
<keyword evidence="9" id="KW-0051">Antiviral defense</keyword>
<evidence type="ECO:0000256" key="1">
    <source>
        <dbReference type="ARBA" id="ARBA00006847"/>
    </source>
</evidence>
<dbReference type="InterPro" id="IPR006474">
    <property type="entry name" value="Helicase_Cas3_CRISPR-ass_core"/>
</dbReference>
<dbReference type="RefSeq" id="WP_009524580.1">
    <property type="nucleotide sequence ID" value="NZ_JH414547.1"/>
</dbReference>
<dbReference type="Pfam" id="PF00270">
    <property type="entry name" value="DEAD"/>
    <property type="match status" value="1"/>
</dbReference>
<reference evidence="12 13" key="1">
    <citation type="submission" date="2011-08" db="EMBL/GenBank/DDBJ databases">
        <title>The Genome Sequence of Eubacteriaceae bacterium ACC19a.</title>
        <authorList>
            <consortium name="The Broad Institute Genome Sequencing Platform"/>
            <person name="Earl A."/>
            <person name="Ward D."/>
            <person name="Feldgarden M."/>
            <person name="Gevers D."/>
            <person name="Sizova M."/>
            <person name="Hazen A."/>
            <person name="Epstein S."/>
            <person name="Young S.K."/>
            <person name="Zeng Q."/>
            <person name="Gargeya S."/>
            <person name="Fitzgerald M."/>
            <person name="Haas B."/>
            <person name="Abouelleil A."/>
            <person name="Alvarado L."/>
            <person name="Arachchi H.M."/>
            <person name="Berlin A."/>
            <person name="Brown A."/>
            <person name="Chapman S.B."/>
            <person name="Chen Z."/>
            <person name="Dunbar C."/>
            <person name="Freedman E."/>
            <person name="Gearin G."/>
            <person name="Gellesch M."/>
            <person name="Goldberg J."/>
            <person name="Griggs A."/>
            <person name="Gujja S."/>
            <person name="Heiman D."/>
            <person name="Howarth C."/>
            <person name="Larson L."/>
            <person name="Lui A."/>
            <person name="MacDonald P.J.P."/>
            <person name="Montmayeur A."/>
            <person name="Murphy C."/>
            <person name="Neiman D."/>
            <person name="Pearson M."/>
            <person name="Priest M."/>
            <person name="Roberts A."/>
            <person name="Saif S."/>
            <person name="Shea T."/>
            <person name="Shenoy N."/>
            <person name="Sisk P."/>
            <person name="Stolte C."/>
            <person name="Sykes S."/>
            <person name="Wortman J."/>
            <person name="Nusbaum C."/>
            <person name="Birren B."/>
        </authorList>
    </citation>
    <scope>NUCLEOTIDE SEQUENCE [LARGE SCALE GENOMIC DNA]</scope>
    <source>
        <strain evidence="12 13">ACC19a</strain>
    </source>
</reference>
<keyword evidence="6" id="KW-0378">Hydrolase</keyword>
<dbReference type="PROSITE" id="PS51192">
    <property type="entry name" value="HELICASE_ATP_BIND_1"/>
    <property type="match status" value="1"/>
</dbReference>
<keyword evidence="4" id="KW-0479">Metal-binding</keyword>
<dbReference type="GO" id="GO:0003723">
    <property type="term" value="F:RNA binding"/>
    <property type="evidence" value="ECO:0007669"/>
    <property type="project" value="TreeGrafter"/>
</dbReference>
<comment type="caution">
    <text evidence="12">The sequence shown here is derived from an EMBL/GenBank/DDBJ whole genome shotgun (WGS) entry which is preliminary data.</text>
</comment>
<dbReference type="PANTHER" id="PTHR47963:SF9">
    <property type="entry name" value="CRISPR-ASSOCIATED ENDONUCLEASE_HELICASE CAS3"/>
    <property type="match status" value="1"/>
</dbReference>
<dbReference type="InterPro" id="IPR038257">
    <property type="entry name" value="CRISPR-assoc_Cas3_HD_sf"/>
</dbReference>
<dbReference type="PANTHER" id="PTHR47963">
    <property type="entry name" value="DEAD-BOX ATP-DEPENDENT RNA HELICASE 47, MITOCHONDRIAL"/>
    <property type="match status" value="1"/>
</dbReference>
<dbReference type="InterPro" id="IPR014001">
    <property type="entry name" value="Helicase_ATP-bd"/>
</dbReference>
<evidence type="ECO:0008006" key="14">
    <source>
        <dbReference type="Google" id="ProtNLM"/>
    </source>
</evidence>
<dbReference type="GO" id="GO:0046872">
    <property type="term" value="F:metal ion binding"/>
    <property type="evidence" value="ECO:0007669"/>
    <property type="project" value="UniProtKB-KW"/>
</dbReference>
<evidence type="ECO:0000259" key="10">
    <source>
        <dbReference type="PROSITE" id="PS51192"/>
    </source>
</evidence>
<evidence type="ECO:0000256" key="7">
    <source>
        <dbReference type="ARBA" id="ARBA00022806"/>
    </source>
</evidence>
<dbReference type="CDD" id="cd09641">
    <property type="entry name" value="Cas3''_I"/>
    <property type="match status" value="1"/>
</dbReference>
<dbReference type="GO" id="GO:0005524">
    <property type="term" value="F:ATP binding"/>
    <property type="evidence" value="ECO:0007669"/>
    <property type="project" value="UniProtKB-KW"/>
</dbReference>
<keyword evidence="7" id="KW-0347">Helicase</keyword>
<keyword evidence="5" id="KW-0547">Nucleotide-binding</keyword>
<feature type="domain" description="Helicase ATP-binding" evidence="10">
    <location>
        <begin position="229"/>
        <end position="416"/>
    </location>
</feature>
<dbReference type="SUPFAM" id="SSF52540">
    <property type="entry name" value="P-loop containing nucleoside triphosphate hydrolases"/>
    <property type="match status" value="1"/>
</dbReference>
<name>G9X1S0_9FIRM</name>
<feature type="domain" description="HD Cas3-type" evidence="11">
    <location>
        <begin position="14"/>
        <end position="189"/>
    </location>
</feature>
<dbReference type="InterPro" id="IPR054712">
    <property type="entry name" value="Cas3-like_dom"/>
</dbReference>
<keyword evidence="8" id="KW-0067">ATP-binding</keyword>
<dbReference type="GO" id="GO:0016787">
    <property type="term" value="F:hydrolase activity"/>
    <property type="evidence" value="ECO:0007669"/>
    <property type="project" value="UniProtKB-KW"/>
</dbReference>
<dbReference type="Gene3D" id="3.40.50.300">
    <property type="entry name" value="P-loop containing nucleotide triphosphate hydrolases"/>
    <property type="match status" value="2"/>
</dbReference>
<dbReference type="InterPro" id="IPR006483">
    <property type="entry name" value="CRISPR-assoc_Cas3_HD"/>
</dbReference>
<dbReference type="InterPro" id="IPR011545">
    <property type="entry name" value="DEAD/DEAH_box_helicase_dom"/>
</dbReference>
<proteinExistence type="inferred from homology"/>
<evidence type="ECO:0000256" key="6">
    <source>
        <dbReference type="ARBA" id="ARBA00022801"/>
    </source>
</evidence>
<dbReference type="Pfam" id="PF22590">
    <property type="entry name" value="Cas3-like_C_2"/>
    <property type="match status" value="1"/>
</dbReference>
<dbReference type="NCBIfam" id="TIGR01596">
    <property type="entry name" value="cas3_HD"/>
    <property type="match status" value="1"/>
</dbReference>
<comment type="similarity">
    <text evidence="1">In the N-terminal section; belongs to the CRISPR-associated nuclease Cas3-HD family.</text>
</comment>
<evidence type="ECO:0000313" key="13">
    <source>
        <dbReference type="Proteomes" id="UP000006437"/>
    </source>
</evidence>
<dbReference type="InterPro" id="IPR050547">
    <property type="entry name" value="DEAD_box_RNA_helicases"/>
</dbReference>
<dbReference type="PROSITE" id="PS51643">
    <property type="entry name" value="HD_CAS3"/>
    <property type="match status" value="1"/>
</dbReference>
<keyword evidence="3" id="KW-0540">Nuclease</keyword>
<evidence type="ECO:0000313" key="12">
    <source>
        <dbReference type="EMBL" id="EHL13043.1"/>
    </source>
</evidence>
<dbReference type="GO" id="GO:0004518">
    <property type="term" value="F:nuclease activity"/>
    <property type="evidence" value="ECO:0007669"/>
    <property type="project" value="UniProtKB-KW"/>
</dbReference>